<evidence type="ECO:0000313" key="3">
    <source>
        <dbReference type="EMBL" id="KNE19910.1"/>
    </source>
</evidence>
<accession>A0A0L0QMQ8</accession>
<keyword evidence="1" id="KW-0479">Metal-binding</keyword>
<dbReference type="GO" id="GO:0046872">
    <property type="term" value="F:metal ion binding"/>
    <property type="evidence" value="ECO:0007669"/>
    <property type="project" value="UniProtKB-KW"/>
</dbReference>
<dbReference type="PANTHER" id="PTHR11820">
    <property type="entry name" value="ACYLPYRUVASE"/>
    <property type="match status" value="1"/>
</dbReference>
<proteinExistence type="predicted"/>
<evidence type="ECO:0000256" key="1">
    <source>
        <dbReference type="ARBA" id="ARBA00022723"/>
    </source>
</evidence>
<evidence type="ECO:0000313" key="4">
    <source>
        <dbReference type="Proteomes" id="UP000036780"/>
    </source>
</evidence>
<dbReference type="AlphaFoldDB" id="A0A0L0QMQ8"/>
<dbReference type="NCBIfam" id="TIGR02305">
    <property type="entry name" value="HpaG-N-term"/>
    <property type="match status" value="1"/>
</dbReference>
<keyword evidence="3" id="KW-0413">Isomerase</keyword>
<dbReference type="Proteomes" id="UP000036780">
    <property type="component" value="Unassembled WGS sequence"/>
</dbReference>
<dbReference type="PANTHER" id="PTHR11820:SF114">
    <property type="entry name" value="4-HYDROXYPHENYLACETATE CATABOLISM PROTEIN"/>
    <property type="match status" value="1"/>
</dbReference>
<organism evidence="3 4">
    <name type="scientific">Virgibacillus pantothenticus</name>
    <dbReference type="NCBI Taxonomy" id="1473"/>
    <lineage>
        <taxon>Bacteria</taxon>
        <taxon>Bacillati</taxon>
        <taxon>Bacillota</taxon>
        <taxon>Bacilli</taxon>
        <taxon>Bacillales</taxon>
        <taxon>Bacillaceae</taxon>
        <taxon>Virgibacillus</taxon>
    </lineage>
</organism>
<dbReference type="PATRIC" id="fig|1473.5.peg.1875"/>
<reference evidence="4" key="1">
    <citation type="submission" date="2015-07" db="EMBL/GenBank/DDBJ databases">
        <title>Fjat-10053 dsm26.</title>
        <authorList>
            <person name="Liu B."/>
            <person name="Wang J."/>
            <person name="Zhu Y."/>
            <person name="Liu G."/>
            <person name="Chen Q."/>
            <person name="Chen Z."/>
            <person name="Lan J."/>
            <person name="Che J."/>
            <person name="Ge C."/>
            <person name="Shi H."/>
            <person name="Pan Z."/>
            <person name="Liu X."/>
        </authorList>
    </citation>
    <scope>NUCLEOTIDE SEQUENCE [LARGE SCALE GENOMIC DNA]</scope>
    <source>
        <strain evidence="4">DSM 26</strain>
    </source>
</reference>
<keyword evidence="4" id="KW-1185">Reference proteome</keyword>
<dbReference type="EMBL" id="LGTO01000007">
    <property type="protein sequence ID" value="KNE19910.1"/>
    <property type="molecule type" value="Genomic_DNA"/>
</dbReference>
<comment type="caution">
    <text evidence="3">The sequence shown here is derived from an EMBL/GenBank/DDBJ whole genome shotgun (WGS) entry which is preliminary data.</text>
</comment>
<dbReference type="InterPro" id="IPR012686">
    <property type="entry name" value="HPA_isomer/decarb_N"/>
</dbReference>
<dbReference type="Gene3D" id="3.90.850.10">
    <property type="entry name" value="Fumarylacetoacetase-like, C-terminal domain"/>
    <property type="match status" value="1"/>
</dbReference>
<dbReference type="SUPFAM" id="SSF56529">
    <property type="entry name" value="FAH"/>
    <property type="match status" value="1"/>
</dbReference>
<sequence length="263" mass="29246">MLQTVYMKLSGIQPIQEGKVNLNEQEVWIDGNSYRNKELSFDIPITGTIYGTLLNYRNAYTQLKEAMYQEPYQAPPQAPVLYIKPQNTLIAAGSLIPIPEEEQELDMGAALGVVIGKTASKIDEFHALDFVEGYTIVNDVSIPHDSVYRPPVKEKARDGFCPVGPWIMSKTAVHNPNELEIRVLVNGELRQKSNTNQLIRSVEKLLADITEFMTLAKGDVLLVGVPENPPRVKAKDHIHIEIDQIGVLENTIATEKASVGGRL</sequence>
<dbReference type="GO" id="GO:0008704">
    <property type="term" value="F:5-carboxymethyl-2-hydroxymuconate delta-isomerase activity"/>
    <property type="evidence" value="ECO:0007669"/>
    <property type="project" value="InterPro"/>
</dbReference>
<evidence type="ECO:0000259" key="2">
    <source>
        <dbReference type="Pfam" id="PF01557"/>
    </source>
</evidence>
<dbReference type="InterPro" id="IPR011234">
    <property type="entry name" value="Fumarylacetoacetase-like_C"/>
</dbReference>
<gene>
    <name evidence="3" type="ORF">AFK71_15965</name>
</gene>
<feature type="domain" description="Fumarylacetoacetase-like C-terminal" evidence="2">
    <location>
        <begin position="48"/>
        <end position="252"/>
    </location>
</feature>
<name>A0A0L0QMQ8_VIRPA</name>
<dbReference type="InterPro" id="IPR036663">
    <property type="entry name" value="Fumarylacetoacetase_C_sf"/>
</dbReference>
<dbReference type="GO" id="GO:0018800">
    <property type="term" value="F:5-oxopent-3-ene-1,2,5-tricarboxylate decarboxylase activity"/>
    <property type="evidence" value="ECO:0007669"/>
    <property type="project" value="InterPro"/>
</dbReference>
<dbReference type="Pfam" id="PF01557">
    <property type="entry name" value="FAA_hydrolase"/>
    <property type="match status" value="1"/>
</dbReference>
<protein>
    <submittedName>
        <fullName evidence="3">4-hydroxyphenylacetate isomerase</fullName>
    </submittedName>
</protein>
<dbReference type="RefSeq" id="WP_050352472.1">
    <property type="nucleotide sequence ID" value="NZ_BOSN01000001.1"/>
</dbReference>
<dbReference type="OrthoDB" id="9805307at2"/>